<evidence type="ECO:0000313" key="12">
    <source>
        <dbReference type="Proteomes" id="UP000599074"/>
    </source>
</evidence>
<dbReference type="SUPFAM" id="SSF63380">
    <property type="entry name" value="Riboflavin synthase domain-like"/>
    <property type="match status" value="1"/>
</dbReference>
<gene>
    <name evidence="11" type="ORF">Pme01_59160</name>
</gene>
<dbReference type="InterPro" id="IPR001041">
    <property type="entry name" value="2Fe-2S_ferredoxin-type"/>
</dbReference>
<dbReference type="GO" id="GO:0016491">
    <property type="term" value="F:oxidoreductase activity"/>
    <property type="evidence" value="ECO:0007669"/>
    <property type="project" value="UniProtKB-KW"/>
</dbReference>
<evidence type="ECO:0000259" key="9">
    <source>
        <dbReference type="PROSITE" id="PS51085"/>
    </source>
</evidence>
<dbReference type="EMBL" id="BOON01000074">
    <property type="protein sequence ID" value="GII26319.1"/>
    <property type="molecule type" value="Genomic_DNA"/>
</dbReference>
<keyword evidence="12" id="KW-1185">Reference proteome</keyword>
<protein>
    <submittedName>
        <fullName evidence="11">Phenylacetic acid degradation protein</fullName>
    </submittedName>
</protein>
<evidence type="ECO:0000256" key="8">
    <source>
        <dbReference type="ARBA" id="ARBA00023014"/>
    </source>
</evidence>
<organism evidence="11 12">
    <name type="scientific">Planosporangium mesophilum</name>
    <dbReference type="NCBI Taxonomy" id="689768"/>
    <lineage>
        <taxon>Bacteria</taxon>
        <taxon>Bacillati</taxon>
        <taxon>Actinomycetota</taxon>
        <taxon>Actinomycetes</taxon>
        <taxon>Micromonosporales</taxon>
        <taxon>Micromonosporaceae</taxon>
        <taxon>Planosporangium</taxon>
    </lineage>
</organism>
<dbReference type="InterPro" id="IPR011884">
    <property type="entry name" value="PaaE"/>
</dbReference>
<comment type="caution">
    <text evidence="11">The sequence shown here is derived from an EMBL/GenBank/DDBJ whole genome shotgun (WGS) entry which is preliminary data.</text>
</comment>
<dbReference type="GO" id="GO:0046872">
    <property type="term" value="F:metal ion binding"/>
    <property type="evidence" value="ECO:0007669"/>
    <property type="project" value="UniProtKB-KW"/>
</dbReference>
<evidence type="ECO:0000256" key="6">
    <source>
        <dbReference type="ARBA" id="ARBA00023002"/>
    </source>
</evidence>
<evidence type="ECO:0000256" key="7">
    <source>
        <dbReference type="ARBA" id="ARBA00023004"/>
    </source>
</evidence>
<dbReference type="InterPro" id="IPR036010">
    <property type="entry name" value="2Fe-2S_ferredoxin-like_sf"/>
</dbReference>
<keyword evidence="4" id="KW-0479">Metal-binding</keyword>
<sequence>MSTVTIRRPQRRRPVFHELRITEVERLTDDAVAVTFAVPPKLREVFAFKAGQHLTVRRVTDGVDVRRSYSISSTPHDLAGRGMLRIGVKQVAGGTFSTYAQTLHEGDVVEVLPPLGHFTTDFDPARVRHYAAVAAGSGITPVLSLLATALATEPESRFTLLFGNRYARSVMFTEELADLKDRYPDRLHVVHVLSREPQDAELLSGRIDAERLGRLLDGLLPVDTVDEWFLCGPYGMVMDAKAVLAGRSVPDGAVRTELFHVEDAPVPTRELPDDEDSPGATVTILLDGRASTFTMRRDERVLDAALRVRGELPYACKGGVCSTCRGRVVAGEVTMARNFALEPDELAAGYVLTCQASPVTDEVGIDYDA</sequence>
<keyword evidence="5" id="KW-0274">FAD</keyword>
<evidence type="ECO:0000256" key="1">
    <source>
        <dbReference type="ARBA" id="ARBA00001974"/>
    </source>
</evidence>
<keyword evidence="7" id="KW-0408">Iron</keyword>
<dbReference type="GO" id="GO:0051537">
    <property type="term" value="F:2 iron, 2 sulfur cluster binding"/>
    <property type="evidence" value="ECO:0007669"/>
    <property type="project" value="UniProtKB-KW"/>
</dbReference>
<dbReference type="PROSITE" id="PS00197">
    <property type="entry name" value="2FE2S_FER_1"/>
    <property type="match status" value="1"/>
</dbReference>
<dbReference type="NCBIfam" id="TIGR02160">
    <property type="entry name" value="PA_CoA_Oxy5"/>
    <property type="match status" value="1"/>
</dbReference>
<dbReference type="SUPFAM" id="SSF52343">
    <property type="entry name" value="Ferredoxin reductase-like, C-terminal NADP-linked domain"/>
    <property type="match status" value="1"/>
</dbReference>
<dbReference type="GO" id="GO:0010124">
    <property type="term" value="P:phenylacetate catabolic process"/>
    <property type="evidence" value="ECO:0007669"/>
    <property type="project" value="InterPro"/>
</dbReference>
<evidence type="ECO:0000256" key="2">
    <source>
        <dbReference type="ARBA" id="ARBA00022630"/>
    </source>
</evidence>
<dbReference type="PROSITE" id="PS51384">
    <property type="entry name" value="FAD_FR"/>
    <property type="match status" value="1"/>
</dbReference>
<keyword evidence="3" id="KW-0001">2Fe-2S</keyword>
<dbReference type="RefSeq" id="WP_168113535.1">
    <property type="nucleotide sequence ID" value="NZ_BOON01000074.1"/>
</dbReference>
<keyword evidence="2" id="KW-0285">Flavoprotein</keyword>
<dbReference type="InterPro" id="IPR001433">
    <property type="entry name" value="OxRdtase_FAD/NAD-bd"/>
</dbReference>
<evidence type="ECO:0000256" key="5">
    <source>
        <dbReference type="ARBA" id="ARBA00022827"/>
    </source>
</evidence>
<reference evidence="11" key="1">
    <citation type="submission" date="2021-01" db="EMBL/GenBank/DDBJ databases">
        <title>Whole genome shotgun sequence of Planosporangium mesophilum NBRC 109066.</title>
        <authorList>
            <person name="Komaki H."/>
            <person name="Tamura T."/>
        </authorList>
    </citation>
    <scope>NUCLEOTIDE SEQUENCE</scope>
    <source>
        <strain evidence="11">NBRC 109066</strain>
    </source>
</reference>
<dbReference type="InterPro" id="IPR006058">
    <property type="entry name" value="2Fe2S_fd_BS"/>
</dbReference>
<dbReference type="Gene3D" id="2.40.30.10">
    <property type="entry name" value="Translation factors"/>
    <property type="match status" value="1"/>
</dbReference>
<dbReference type="Gene3D" id="3.10.20.30">
    <property type="match status" value="1"/>
</dbReference>
<dbReference type="Pfam" id="PF00175">
    <property type="entry name" value="NAD_binding_1"/>
    <property type="match status" value="1"/>
</dbReference>
<evidence type="ECO:0000259" key="10">
    <source>
        <dbReference type="PROSITE" id="PS51384"/>
    </source>
</evidence>
<name>A0A8J3THE9_9ACTN</name>
<accession>A0A8J3THE9</accession>
<dbReference type="PROSITE" id="PS51085">
    <property type="entry name" value="2FE2S_FER_2"/>
    <property type="match status" value="1"/>
</dbReference>
<dbReference type="Gene3D" id="3.40.50.80">
    <property type="entry name" value="Nucleotide-binding domain of ferredoxin-NADP reductase (FNR) module"/>
    <property type="match status" value="1"/>
</dbReference>
<dbReference type="PRINTS" id="PR00406">
    <property type="entry name" value="CYTB5RDTASE"/>
</dbReference>
<dbReference type="CDD" id="cd00207">
    <property type="entry name" value="fer2"/>
    <property type="match status" value="1"/>
</dbReference>
<dbReference type="Pfam" id="PF00111">
    <property type="entry name" value="Fer2"/>
    <property type="match status" value="1"/>
</dbReference>
<feature type="domain" description="2Fe-2S ferredoxin-type" evidence="9">
    <location>
        <begin position="280"/>
        <end position="369"/>
    </location>
</feature>
<evidence type="ECO:0000313" key="11">
    <source>
        <dbReference type="EMBL" id="GII26319.1"/>
    </source>
</evidence>
<dbReference type="InterPro" id="IPR039261">
    <property type="entry name" value="FNR_nucleotide-bd"/>
</dbReference>
<dbReference type="PANTHER" id="PTHR47354:SF8">
    <property type="entry name" value="1,2-PHENYLACETYL-COA EPOXIDASE, SUBUNIT E"/>
    <property type="match status" value="1"/>
</dbReference>
<keyword evidence="6" id="KW-0560">Oxidoreductase</keyword>
<evidence type="ECO:0000256" key="3">
    <source>
        <dbReference type="ARBA" id="ARBA00022714"/>
    </source>
</evidence>
<dbReference type="InterPro" id="IPR017927">
    <property type="entry name" value="FAD-bd_FR_type"/>
</dbReference>
<dbReference type="Proteomes" id="UP000599074">
    <property type="component" value="Unassembled WGS sequence"/>
</dbReference>
<dbReference type="AlphaFoldDB" id="A0A8J3THE9"/>
<dbReference type="InterPro" id="IPR017938">
    <property type="entry name" value="Riboflavin_synthase-like_b-brl"/>
</dbReference>
<keyword evidence="8" id="KW-0411">Iron-sulfur</keyword>
<dbReference type="Pfam" id="PF00970">
    <property type="entry name" value="FAD_binding_6"/>
    <property type="match status" value="1"/>
</dbReference>
<dbReference type="SUPFAM" id="SSF54292">
    <property type="entry name" value="2Fe-2S ferredoxin-like"/>
    <property type="match status" value="1"/>
</dbReference>
<dbReference type="InterPro" id="IPR012675">
    <property type="entry name" value="Beta-grasp_dom_sf"/>
</dbReference>
<proteinExistence type="predicted"/>
<dbReference type="PANTHER" id="PTHR47354">
    <property type="entry name" value="NADH OXIDOREDUCTASE HCR"/>
    <property type="match status" value="1"/>
</dbReference>
<feature type="domain" description="FAD-binding FR-type" evidence="10">
    <location>
        <begin position="14"/>
        <end position="121"/>
    </location>
</feature>
<dbReference type="GO" id="GO:0050660">
    <property type="term" value="F:flavin adenine dinucleotide binding"/>
    <property type="evidence" value="ECO:0007669"/>
    <property type="project" value="TreeGrafter"/>
</dbReference>
<comment type="cofactor">
    <cofactor evidence="1">
        <name>FAD</name>
        <dbReference type="ChEBI" id="CHEBI:57692"/>
    </cofactor>
</comment>
<evidence type="ECO:0000256" key="4">
    <source>
        <dbReference type="ARBA" id="ARBA00022723"/>
    </source>
</evidence>
<dbReference type="CDD" id="cd06214">
    <property type="entry name" value="PA_degradation_oxidoreductase_like"/>
    <property type="match status" value="1"/>
</dbReference>
<dbReference type="InterPro" id="IPR008333">
    <property type="entry name" value="Cbr1-like_FAD-bd_dom"/>
</dbReference>
<dbReference type="InterPro" id="IPR050415">
    <property type="entry name" value="MRET"/>
</dbReference>